<comment type="caution">
    <text evidence="2">The sequence shown here is derived from an EMBL/GenBank/DDBJ whole genome shotgun (WGS) entry which is preliminary data.</text>
</comment>
<organism evidence="2 3">
    <name type="scientific">Mycena rosella</name>
    <name type="common">Pink bonnet</name>
    <name type="synonym">Agaricus rosellus</name>
    <dbReference type="NCBI Taxonomy" id="1033263"/>
    <lineage>
        <taxon>Eukaryota</taxon>
        <taxon>Fungi</taxon>
        <taxon>Dikarya</taxon>
        <taxon>Basidiomycota</taxon>
        <taxon>Agaricomycotina</taxon>
        <taxon>Agaricomycetes</taxon>
        <taxon>Agaricomycetidae</taxon>
        <taxon>Agaricales</taxon>
        <taxon>Marasmiineae</taxon>
        <taxon>Mycenaceae</taxon>
        <taxon>Mycena</taxon>
    </lineage>
</organism>
<evidence type="ECO:0000313" key="3">
    <source>
        <dbReference type="Proteomes" id="UP001221757"/>
    </source>
</evidence>
<protein>
    <submittedName>
        <fullName evidence="2">Uncharacterized protein</fullName>
    </submittedName>
</protein>
<accession>A0AAD7DAP3</accession>
<feature type="region of interest" description="Disordered" evidence="1">
    <location>
        <begin position="216"/>
        <end position="259"/>
    </location>
</feature>
<evidence type="ECO:0000256" key="1">
    <source>
        <dbReference type="SAM" id="MobiDB-lite"/>
    </source>
</evidence>
<name>A0AAD7DAP3_MYCRO</name>
<dbReference type="Proteomes" id="UP001221757">
    <property type="component" value="Unassembled WGS sequence"/>
</dbReference>
<keyword evidence="3" id="KW-1185">Reference proteome</keyword>
<sequence>MLVTFECIAVLENPRIGNADKPRTVTLDAQIYLGGSLPSLTISAFKLWIQASRMNDAVAHHSDALASKDYHFAGDILDLVYLGPADELDVCHRAIVHALGTVDHPNTNDSTFEVHAEQYIAALKGPGPIYFKVLIPDIPRYKNKKPVPNLNSRVMVTGFIMDVQFLLDDQGNSGVVSHFIVDMNSVQFLGLVPKAVSDTPGQKPIKTEGTPAQLKFNFGQQHLRTPTPRGASRKRPRPEREEGEILDEDKGEGSSKRRR</sequence>
<gene>
    <name evidence="2" type="ORF">B0H17DRAFT_1205412</name>
</gene>
<dbReference type="EMBL" id="JARKIE010000112">
    <property type="protein sequence ID" value="KAJ7682989.1"/>
    <property type="molecule type" value="Genomic_DNA"/>
</dbReference>
<reference evidence="2" key="1">
    <citation type="submission" date="2023-03" db="EMBL/GenBank/DDBJ databases">
        <title>Massive genome expansion in bonnet fungi (Mycena s.s.) driven by repeated elements and novel gene families across ecological guilds.</title>
        <authorList>
            <consortium name="Lawrence Berkeley National Laboratory"/>
            <person name="Harder C.B."/>
            <person name="Miyauchi S."/>
            <person name="Viragh M."/>
            <person name="Kuo A."/>
            <person name="Thoen E."/>
            <person name="Andreopoulos B."/>
            <person name="Lu D."/>
            <person name="Skrede I."/>
            <person name="Drula E."/>
            <person name="Henrissat B."/>
            <person name="Morin E."/>
            <person name="Kohler A."/>
            <person name="Barry K."/>
            <person name="LaButti K."/>
            <person name="Morin E."/>
            <person name="Salamov A."/>
            <person name="Lipzen A."/>
            <person name="Mereny Z."/>
            <person name="Hegedus B."/>
            <person name="Baldrian P."/>
            <person name="Stursova M."/>
            <person name="Weitz H."/>
            <person name="Taylor A."/>
            <person name="Grigoriev I.V."/>
            <person name="Nagy L.G."/>
            <person name="Martin F."/>
            <person name="Kauserud H."/>
        </authorList>
    </citation>
    <scope>NUCLEOTIDE SEQUENCE</scope>
    <source>
        <strain evidence="2">CBHHK067</strain>
    </source>
</reference>
<feature type="compositionally biased region" description="Acidic residues" evidence="1">
    <location>
        <begin position="241"/>
        <end position="250"/>
    </location>
</feature>
<proteinExistence type="predicted"/>
<evidence type="ECO:0000313" key="2">
    <source>
        <dbReference type="EMBL" id="KAJ7682989.1"/>
    </source>
</evidence>
<dbReference type="AlphaFoldDB" id="A0AAD7DAP3"/>